<keyword evidence="3" id="KW-1185">Reference proteome</keyword>
<feature type="transmembrane region" description="Helical" evidence="1">
    <location>
        <begin position="132"/>
        <end position="151"/>
    </location>
</feature>
<proteinExistence type="predicted"/>
<dbReference type="Proteomes" id="UP000242610">
    <property type="component" value="Unassembled WGS sequence"/>
</dbReference>
<keyword evidence="1" id="KW-0472">Membrane</keyword>
<evidence type="ECO:0000313" key="2">
    <source>
        <dbReference type="EMBL" id="SCC80070.1"/>
    </source>
</evidence>
<organism evidence="2 3">
    <name type="scientific">Bifidobacterium commune</name>
    <dbReference type="NCBI Taxonomy" id="1505727"/>
    <lineage>
        <taxon>Bacteria</taxon>
        <taxon>Bacillati</taxon>
        <taxon>Actinomycetota</taxon>
        <taxon>Actinomycetes</taxon>
        <taxon>Bifidobacteriales</taxon>
        <taxon>Bifidobacteriaceae</taxon>
        <taxon>Bifidobacterium</taxon>
    </lineage>
</organism>
<protein>
    <submittedName>
        <fullName evidence="2">Uncharacterized protein</fullName>
    </submittedName>
</protein>
<feature type="transmembrane region" description="Helical" evidence="1">
    <location>
        <begin position="253"/>
        <end position="277"/>
    </location>
</feature>
<dbReference type="STRING" id="1505727.GA0061077_0985"/>
<keyword evidence="1" id="KW-1133">Transmembrane helix</keyword>
<feature type="transmembrane region" description="Helical" evidence="1">
    <location>
        <begin position="26"/>
        <end position="46"/>
    </location>
</feature>
<dbReference type="RefSeq" id="WP_143249609.1">
    <property type="nucleotide sequence ID" value="NZ_FMBL01000002.1"/>
</dbReference>
<keyword evidence="1" id="KW-0812">Transmembrane</keyword>
<feature type="transmembrane region" description="Helical" evidence="1">
    <location>
        <begin position="80"/>
        <end position="98"/>
    </location>
</feature>
<dbReference type="AlphaFoldDB" id="A0A1C4H5Z2"/>
<accession>A0A1C4H5Z2</accession>
<evidence type="ECO:0000256" key="1">
    <source>
        <dbReference type="SAM" id="Phobius"/>
    </source>
</evidence>
<feature type="transmembrane region" description="Helical" evidence="1">
    <location>
        <begin position="172"/>
        <end position="193"/>
    </location>
</feature>
<reference evidence="3" key="1">
    <citation type="submission" date="2016-08" db="EMBL/GenBank/DDBJ databases">
        <authorList>
            <person name="Varghese N."/>
            <person name="Submissions Spin"/>
        </authorList>
    </citation>
    <scope>NUCLEOTIDE SEQUENCE [LARGE SCALE GENOMIC DNA]</scope>
    <source>
        <strain evidence="3">R-52791</strain>
    </source>
</reference>
<evidence type="ECO:0000313" key="3">
    <source>
        <dbReference type="Proteomes" id="UP000242610"/>
    </source>
</evidence>
<gene>
    <name evidence="2" type="ORF">GA0061077_0985</name>
</gene>
<sequence>MKTMESVNDSETPLNDAAMKGSTRRMVMLEIAVYALIAVSSLASCFVGRQFALGISTATALILMIAIMGMWPLYSNVVDAVVGAIGGVIMIFATQLMVMDALPEIDQLDAAGRTFRAAAVAIYPTLLNSLYAIWAFALLLTLVVFVVAGFLQQMLRRNRTDMVRSMSHSLMLDVALVASSGWVLSPLLFRYIGTNVWGMHGPLVVVIVLAVAIVLFSGLSWASTRWWKDYVASMSVSSSVPVKHDRSHQSCAAMGLASVMCGGFVVFLALVALLFFVG</sequence>
<dbReference type="OrthoDB" id="3238956at2"/>
<name>A0A1C4H5Z2_9BIFI</name>
<feature type="transmembrane region" description="Helical" evidence="1">
    <location>
        <begin position="199"/>
        <end position="219"/>
    </location>
</feature>
<dbReference type="EMBL" id="FMBL01000002">
    <property type="protein sequence ID" value="SCC80070.1"/>
    <property type="molecule type" value="Genomic_DNA"/>
</dbReference>
<feature type="transmembrane region" description="Helical" evidence="1">
    <location>
        <begin position="53"/>
        <end position="74"/>
    </location>
</feature>